<evidence type="ECO:0000256" key="10">
    <source>
        <dbReference type="RuleBase" id="RU361115"/>
    </source>
</evidence>
<feature type="transmembrane region" description="Helical" evidence="10">
    <location>
        <begin position="283"/>
        <end position="304"/>
    </location>
</feature>
<comment type="subcellular location">
    <subcellularLocation>
        <location evidence="1">Membrane</location>
        <topology evidence="1">Multi-pass membrane protein</topology>
    </subcellularLocation>
</comment>
<sequence length="327" mass="36925">MNAKTVLDSLTDKSFLLKALQTTPEDAFIYGVVQLGEVLDPFVGNWTQNVGKLIPASLLALKSPHHTDELPFMNPVHVIMVAVLYLVVIFLGVNVMKHFQRFDVKQFALGHNIFLTALSAYMASGLAYEAYRSNYGVLGNPVIAGDGGIRMAKLCWLFFISKIPEFADTLIMVLKKNNRQISFLHLYHHSSVLLVTWFCVFVAPGGEMWYSAAVNSFVHVIMYGYYFLSSLGVKQVAFVKKYITQMQMTQFVLNMVQAAGVGYLYPAYARLFGLDPTFVYPPIIGQIQIFYMVSMLVLFANFYIQDRKREKLSRSQGGSVDEKKKKL</sequence>
<comment type="caution">
    <text evidence="11">The sequence shown here is derived from an EMBL/GenBank/DDBJ whole genome shotgun (WGS) entry which is preliminary data.</text>
</comment>
<protein>
    <recommendedName>
        <fullName evidence="10">Elongation of fatty acids protein</fullName>
        <ecNumber evidence="10">2.3.1.-</ecNumber>
    </recommendedName>
</protein>
<keyword evidence="6 10" id="KW-1133">Transmembrane helix</keyword>
<dbReference type="EC" id="2.3.1.-" evidence="10"/>
<comment type="catalytic activity">
    <reaction evidence="10">
        <text>an acyl-CoA + malonyl-CoA + H(+) = a 3-oxoacyl-CoA + CO2 + CoA</text>
        <dbReference type="Rhea" id="RHEA:50252"/>
        <dbReference type="ChEBI" id="CHEBI:15378"/>
        <dbReference type="ChEBI" id="CHEBI:16526"/>
        <dbReference type="ChEBI" id="CHEBI:57287"/>
        <dbReference type="ChEBI" id="CHEBI:57384"/>
        <dbReference type="ChEBI" id="CHEBI:58342"/>
        <dbReference type="ChEBI" id="CHEBI:90726"/>
    </reaction>
    <physiologicalReaction direction="left-to-right" evidence="10">
        <dbReference type="Rhea" id="RHEA:50253"/>
    </physiologicalReaction>
</comment>
<feature type="transmembrane region" description="Helical" evidence="10">
    <location>
        <begin position="209"/>
        <end position="228"/>
    </location>
</feature>
<feature type="transmembrane region" description="Helical" evidence="10">
    <location>
        <begin position="108"/>
        <end position="131"/>
    </location>
</feature>
<dbReference type="InterPro" id="IPR002076">
    <property type="entry name" value="ELO_fam"/>
</dbReference>
<keyword evidence="2 10" id="KW-0444">Lipid biosynthesis</keyword>
<keyword evidence="5 10" id="KW-0276">Fatty acid metabolism</keyword>
<evidence type="ECO:0000256" key="4">
    <source>
        <dbReference type="ARBA" id="ARBA00022692"/>
    </source>
</evidence>
<accession>A0A1Y2C1F4</accession>
<dbReference type="PANTHER" id="PTHR11157">
    <property type="entry name" value="FATTY ACID ACYL TRANSFERASE-RELATED"/>
    <property type="match status" value="1"/>
</dbReference>
<proteinExistence type="inferred from homology"/>
<organism evidence="11 12">
    <name type="scientific">Rhizoclosmatium globosum</name>
    <dbReference type="NCBI Taxonomy" id="329046"/>
    <lineage>
        <taxon>Eukaryota</taxon>
        <taxon>Fungi</taxon>
        <taxon>Fungi incertae sedis</taxon>
        <taxon>Chytridiomycota</taxon>
        <taxon>Chytridiomycota incertae sedis</taxon>
        <taxon>Chytridiomycetes</taxon>
        <taxon>Chytridiales</taxon>
        <taxon>Chytriomycetaceae</taxon>
        <taxon>Rhizoclosmatium</taxon>
    </lineage>
</organism>
<feature type="transmembrane region" description="Helical" evidence="10">
    <location>
        <begin position="76"/>
        <end position="96"/>
    </location>
</feature>
<feature type="transmembrane region" description="Helical" evidence="10">
    <location>
        <begin position="186"/>
        <end position="203"/>
    </location>
</feature>
<dbReference type="OrthoDB" id="10259681at2759"/>
<keyword evidence="3 10" id="KW-0808">Transferase</keyword>
<dbReference type="PANTHER" id="PTHR11157:SF126">
    <property type="entry name" value="ELONGATION OF VERY LONG CHAIN FATTY ACIDS PROTEIN"/>
    <property type="match status" value="1"/>
</dbReference>
<evidence type="ECO:0000256" key="6">
    <source>
        <dbReference type="ARBA" id="ARBA00022989"/>
    </source>
</evidence>
<evidence type="ECO:0000313" key="11">
    <source>
        <dbReference type="EMBL" id="ORY40135.1"/>
    </source>
</evidence>
<name>A0A1Y2C1F4_9FUNG</name>
<dbReference type="Proteomes" id="UP000193642">
    <property type="component" value="Unassembled WGS sequence"/>
</dbReference>
<dbReference type="AlphaFoldDB" id="A0A1Y2C1F4"/>
<evidence type="ECO:0000256" key="3">
    <source>
        <dbReference type="ARBA" id="ARBA00022679"/>
    </source>
</evidence>
<dbReference type="STRING" id="329046.A0A1Y2C1F4"/>
<evidence type="ECO:0000256" key="8">
    <source>
        <dbReference type="ARBA" id="ARBA00023136"/>
    </source>
</evidence>
<dbReference type="GO" id="GO:0030148">
    <property type="term" value="P:sphingolipid biosynthetic process"/>
    <property type="evidence" value="ECO:0007669"/>
    <property type="project" value="TreeGrafter"/>
</dbReference>
<keyword evidence="12" id="KW-1185">Reference proteome</keyword>
<dbReference type="GO" id="GO:0034625">
    <property type="term" value="P:fatty acid elongation, monounsaturated fatty acid"/>
    <property type="evidence" value="ECO:0007669"/>
    <property type="project" value="TreeGrafter"/>
</dbReference>
<evidence type="ECO:0000256" key="7">
    <source>
        <dbReference type="ARBA" id="ARBA00023098"/>
    </source>
</evidence>
<dbReference type="GO" id="GO:0034626">
    <property type="term" value="P:fatty acid elongation, polyunsaturated fatty acid"/>
    <property type="evidence" value="ECO:0007669"/>
    <property type="project" value="TreeGrafter"/>
</dbReference>
<comment type="similarity">
    <text evidence="10">Belongs to the ELO family.</text>
</comment>
<gene>
    <name evidence="11" type="ORF">BCR33DRAFT_719540</name>
</gene>
<dbReference type="Pfam" id="PF01151">
    <property type="entry name" value="ELO"/>
    <property type="match status" value="1"/>
</dbReference>
<dbReference type="GO" id="GO:0005789">
    <property type="term" value="C:endoplasmic reticulum membrane"/>
    <property type="evidence" value="ECO:0007669"/>
    <property type="project" value="TreeGrafter"/>
</dbReference>
<dbReference type="GO" id="GO:0009922">
    <property type="term" value="F:fatty acid elongase activity"/>
    <property type="evidence" value="ECO:0007669"/>
    <property type="project" value="InterPro"/>
</dbReference>
<keyword evidence="7 10" id="KW-0443">Lipid metabolism</keyword>
<dbReference type="GO" id="GO:0042761">
    <property type="term" value="P:very long-chain fatty acid biosynthetic process"/>
    <property type="evidence" value="ECO:0007669"/>
    <property type="project" value="TreeGrafter"/>
</dbReference>
<keyword evidence="8 10" id="KW-0472">Membrane</keyword>
<evidence type="ECO:0000256" key="5">
    <source>
        <dbReference type="ARBA" id="ARBA00022832"/>
    </source>
</evidence>
<dbReference type="EMBL" id="MCGO01000036">
    <property type="protein sequence ID" value="ORY40135.1"/>
    <property type="molecule type" value="Genomic_DNA"/>
</dbReference>
<evidence type="ECO:0000256" key="9">
    <source>
        <dbReference type="ARBA" id="ARBA00023160"/>
    </source>
</evidence>
<keyword evidence="9 10" id="KW-0275">Fatty acid biosynthesis</keyword>
<keyword evidence="4 10" id="KW-0812">Transmembrane</keyword>
<evidence type="ECO:0000256" key="2">
    <source>
        <dbReference type="ARBA" id="ARBA00022516"/>
    </source>
</evidence>
<evidence type="ECO:0000313" key="12">
    <source>
        <dbReference type="Proteomes" id="UP000193642"/>
    </source>
</evidence>
<feature type="transmembrane region" description="Helical" evidence="10">
    <location>
        <begin position="249"/>
        <end position="268"/>
    </location>
</feature>
<dbReference type="GO" id="GO:0019367">
    <property type="term" value="P:fatty acid elongation, saturated fatty acid"/>
    <property type="evidence" value="ECO:0007669"/>
    <property type="project" value="TreeGrafter"/>
</dbReference>
<reference evidence="11 12" key="1">
    <citation type="submission" date="2016-07" db="EMBL/GenBank/DDBJ databases">
        <title>Pervasive Adenine N6-methylation of Active Genes in Fungi.</title>
        <authorList>
            <consortium name="DOE Joint Genome Institute"/>
            <person name="Mondo S.J."/>
            <person name="Dannebaum R.O."/>
            <person name="Kuo R.C."/>
            <person name="Labutti K."/>
            <person name="Haridas S."/>
            <person name="Kuo A."/>
            <person name="Salamov A."/>
            <person name="Ahrendt S.R."/>
            <person name="Lipzen A."/>
            <person name="Sullivan W."/>
            <person name="Andreopoulos W.B."/>
            <person name="Clum A."/>
            <person name="Lindquist E."/>
            <person name="Daum C."/>
            <person name="Ramamoorthy G.K."/>
            <person name="Gryganskyi A."/>
            <person name="Culley D."/>
            <person name="Magnuson J.K."/>
            <person name="James T.Y."/>
            <person name="O'Malley M.A."/>
            <person name="Stajich J.E."/>
            <person name="Spatafora J.W."/>
            <person name="Visel A."/>
            <person name="Grigoriev I.V."/>
        </authorList>
    </citation>
    <scope>NUCLEOTIDE SEQUENCE [LARGE SCALE GENOMIC DNA]</scope>
    <source>
        <strain evidence="11 12">JEL800</strain>
    </source>
</reference>
<evidence type="ECO:0000256" key="1">
    <source>
        <dbReference type="ARBA" id="ARBA00004141"/>
    </source>
</evidence>